<dbReference type="Pfam" id="PF13377">
    <property type="entry name" value="Peripla_BP_3"/>
    <property type="match status" value="1"/>
</dbReference>
<keyword evidence="3" id="KW-0804">Transcription</keyword>
<protein>
    <recommendedName>
        <fullName evidence="4">Transcriptional regulator LacI/GalR-like sensor domain-containing protein</fullName>
    </recommendedName>
</protein>
<dbReference type="InterPro" id="IPR046335">
    <property type="entry name" value="LacI/GalR-like_sensor"/>
</dbReference>
<evidence type="ECO:0000256" key="2">
    <source>
        <dbReference type="ARBA" id="ARBA00023125"/>
    </source>
</evidence>
<dbReference type="AlphaFoldDB" id="A0A074JTU7"/>
<organism evidence="5 6">
    <name type="scientific">Thioclava indica</name>
    <dbReference type="NCBI Taxonomy" id="1353528"/>
    <lineage>
        <taxon>Bacteria</taxon>
        <taxon>Pseudomonadati</taxon>
        <taxon>Pseudomonadota</taxon>
        <taxon>Alphaproteobacteria</taxon>
        <taxon>Rhodobacterales</taxon>
        <taxon>Paracoccaceae</taxon>
        <taxon>Thioclava</taxon>
    </lineage>
</organism>
<comment type="caution">
    <text evidence="5">The sequence shown here is derived from an EMBL/GenBank/DDBJ whole genome shotgun (WGS) entry which is preliminary data.</text>
</comment>
<dbReference type="GO" id="GO:0003700">
    <property type="term" value="F:DNA-binding transcription factor activity"/>
    <property type="evidence" value="ECO:0007669"/>
    <property type="project" value="TreeGrafter"/>
</dbReference>
<keyword evidence="1" id="KW-0805">Transcription regulation</keyword>
<dbReference type="EMBL" id="AUNB01000028">
    <property type="protein sequence ID" value="KEO59899.1"/>
    <property type="molecule type" value="Genomic_DNA"/>
</dbReference>
<evidence type="ECO:0000256" key="3">
    <source>
        <dbReference type="ARBA" id="ARBA00023163"/>
    </source>
</evidence>
<dbReference type="SUPFAM" id="SSF53822">
    <property type="entry name" value="Periplasmic binding protein-like I"/>
    <property type="match status" value="1"/>
</dbReference>
<dbReference type="PANTHER" id="PTHR30146">
    <property type="entry name" value="LACI-RELATED TRANSCRIPTIONAL REPRESSOR"/>
    <property type="match status" value="1"/>
</dbReference>
<evidence type="ECO:0000259" key="4">
    <source>
        <dbReference type="Pfam" id="PF13377"/>
    </source>
</evidence>
<keyword evidence="2" id="KW-0238">DNA-binding</keyword>
<evidence type="ECO:0000313" key="6">
    <source>
        <dbReference type="Proteomes" id="UP000027471"/>
    </source>
</evidence>
<dbReference type="PANTHER" id="PTHR30146:SF33">
    <property type="entry name" value="TRANSCRIPTIONAL REGULATOR"/>
    <property type="match status" value="1"/>
</dbReference>
<dbReference type="GO" id="GO:0000976">
    <property type="term" value="F:transcription cis-regulatory region binding"/>
    <property type="evidence" value="ECO:0007669"/>
    <property type="project" value="TreeGrafter"/>
</dbReference>
<sequence>MFEAQRRNLRIPQDLGICGFNDMEMMGAAEPSLTSVRTFRREMGEGAVQLILDALSGCASPEDKIVDLGFEIMPRRSTRRDG</sequence>
<dbReference type="Proteomes" id="UP000027471">
    <property type="component" value="Unassembled WGS sequence"/>
</dbReference>
<gene>
    <name evidence="5" type="ORF">DT23_15660</name>
</gene>
<name>A0A074JTU7_9RHOB</name>
<proteinExistence type="predicted"/>
<dbReference type="InterPro" id="IPR028082">
    <property type="entry name" value="Peripla_BP_I"/>
</dbReference>
<dbReference type="eggNOG" id="COG1609">
    <property type="taxonomic scope" value="Bacteria"/>
</dbReference>
<evidence type="ECO:0000313" key="5">
    <source>
        <dbReference type="EMBL" id="KEO59899.1"/>
    </source>
</evidence>
<dbReference type="Gene3D" id="3.40.50.2300">
    <property type="match status" value="1"/>
</dbReference>
<feature type="domain" description="Transcriptional regulator LacI/GalR-like sensor" evidence="4">
    <location>
        <begin position="4"/>
        <end position="78"/>
    </location>
</feature>
<dbReference type="STRING" id="1353528.DT23_15660"/>
<keyword evidence="6" id="KW-1185">Reference proteome</keyword>
<accession>A0A074JTU7</accession>
<reference evidence="5 6" key="1">
    <citation type="journal article" date="2015" name="Antonie Van Leeuwenhoek">
        <title>Thioclava indica sp. nov., isolated from surface seawater of the Indian Ocean.</title>
        <authorList>
            <person name="Liu Y."/>
            <person name="Lai Q."/>
            <person name="Du J."/>
            <person name="Xu H."/>
            <person name="Jiang L."/>
            <person name="Shao Z."/>
        </authorList>
    </citation>
    <scope>NUCLEOTIDE SEQUENCE [LARGE SCALE GENOMIC DNA]</scope>
    <source>
        <strain evidence="5 6">DT23-4</strain>
    </source>
</reference>
<evidence type="ECO:0000256" key="1">
    <source>
        <dbReference type="ARBA" id="ARBA00023015"/>
    </source>
</evidence>